<comment type="caution">
    <text evidence="3">The sequence shown here is derived from an EMBL/GenBank/DDBJ whole genome shotgun (WGS) entry which is preliminary data.</text>
</comment>
<dbReference type="Proteomes" id="UP001530377">
    <property type="component" value="Unassembled WGS sequence"/>
</dbReference>
<name>A0ABD3SEP3_9STRA</name>
<evidence type="ECO:0000313" key="4">
    <source>
        <dbReference type="Proteomes" id="UP001530377"/>
    </source>
</evidence>
<dbReference type="AlphaFoldDB" id="A0ABD3SEP3"/>
<feature type="region of interest" description="Disordered" evidence="2">
    <location>
        <begin position="241"/>
        <end position="314"/>
    </location>
</feature>
<feature type="region of interest" description="Disordered" evidence="2">
    <location>
        <begin position="1"/>
        <end position="21"/>
    </location>
</feature>
<proteinExistence type="predicted"/>
<keyword evidence="4" id="KW-1185">Reference proteome</keyword>
<feature type="coiled-coil region" evidence="1">
    <location>
        <begin position="333"/>
        <end position="360"/>
    </location>
</feature>
<dbReference type="EMBL" id="JALLPB020000051">
    <property type="protein sequence ID" value="KAL3822912.1"/>
    <property type="molecule type" value="Genomic_DNA"/>
</dbReference>
<evidence type="ECO:0000313" key="3">
    <source>
        <dbReference type="EMBL" id="KAL3822912.1"/>
    </source>
</evidence>
<sequence length="432" mass="47896">MSTLPTAMGNDGGEADTTAGQHGLAREDTICGWVDQRFQYAHLNRLQGGTGMPYASVAVVPPMALYGAALAPGGNHDPLSQYYAYCQQQRLTAFNHHHVRAAIPRNSSQQTSEVQRTRLQQPPHAQHGVGGVPPVNIGGYLDLLARSHAQEQQSRELETTNQVIHLETAPPRAESLGGSLQEAMKRRITEKIKEKLRKLKPNMNESNHAAALEPFIREEKPHHPPRNELNNGTGQIIGLVDTTTPINSRRDSSRKRPSVTGEKTLVPPPNFQPHAKRPSVSGEAPSSPSPKFEPQLKKRKTGGTTTKKQPAAPAQIADCLDEAIDSLQDENIRSALQEDRENLRAKRSEMREMYDEQIREAMKSRLAMYTKLQIFARQILSVRSKSISKNSRSSNHMDGAIDMIHLGLRNYRMLEDMSDRLLGAISKMNGEG</sequence>
<keyword evidence="1" id="KW-0175">Coiled coil</keyword>
<reference evidence="3 4" key="1">
    <citation type="submission" date="2024-10" db="EMBL/GenBank/DDBJ databases">
        <title>Updated reference genomes for cyclostephanoid diatoms.</title>
        <authorList>
            <person name="Roberts W.R."/>
            <person name="Alverson A.J."/>
        </authorList>
    </citation>
    <scope>NUCLEOTIDE SEQUENCE [LARGE SCALE GENOMIC DNA]</scope>
    <source>
        <strain evidence="3 4">AJA228-03</strain>
    </source>
</reference>
<protein>
    <submittedName>
        <fullName evidence="3">Uncharacterized protein</fullName>
    </submittedName>
</protein>
<organism evidence="3 4">
    <name type="scientific">Cyclostephanos tholiformis</name>
    <dbReference type="NCBI Taxonomy" id="382380"/>
    <lineage>
        <taxon>Eukaryota</taxon>
        <taxon>Sar</taxon>
        <taxon>Stramenopiles</taxon>
        <taxon>Ochrophyta</taxon>
        <taxon>Bacillariophyta</taxon>
        <taxon>Coscinodiscophyceae</taxon>
        <taxon>Thalassiosirophycidae</taxon>
        <taxon>Stephanodiscales</taxon>
        <taxon>Stephanodiscaceae</taxon>
        <taxon>Cyclostephanos</taxon>
    </lineage>
</organism>
<evidence type="ECO:0000256" key="1">
    <source>
        <dbReference type="SAM" id="Coils"/>
    </source>
</evidence>
<accession>A0ABD3SEP3</accession>
<gene>
    <name evidence="3" type="ORF">ACHAXA_010695</name>
</gene>
<evidence type="ECO:0000256" key="2">
    <source>
        <dbReference type="SAM" id="MobiDB-lite"/>
    </source>
</evidence>